<feature type="transmembrane region" description="Helical" evidence="16">
    <location>
        <begin position="286"/>
        <end position="313"/>
    </location>
</feature>
<keyword evidence="12" id="KW-0739">Sodium transport</keyword>
<keyword evidence="3 14" id="KW-0813">Transport</keyword>
<keyword evidence="6" id="KW-0029">Amino-acid transport</keyword>
<feature type="transmembrane region" description="Helical" evidence="16">
    <location>
        <begin position="111"/>
        <end position="130"/>
    </location>
</feature>
<keyword evidence="10 16" id="KW-0472">Membrane</keyword>
<feature type="region of interest" description="Disordered" evidence="15">
    <location>
        <begin position="636"/>
        <end position="660"/>
    </location>
</feature>
<dbReference type="Pfam" id="PF00209">
    <property type="entry name" value="SNF"/>
    <property type="match status" value="1"/>
</dbReference>
<evidence type="ECO:0000256" key="16">
    <source>
        <dbReference type="SAM" id="Phobius"/>
    </source>
</evidence>
<evidence type="ECO:0000313" key="17">
    <source>
        <dbReference type="EMBL" id="CAL8110031.1"/>
    </source>
</evidence>
<evidence type="ECO:0000256" key="7">
    <source>
        <dbReference type="ARBA" id="ARBA00022989"/>
    </source>
</evidence>
<evidence type="ECO:0000256" key="14">
    <source>
        <dbReference type="RuleBase" id="RU003732"/>
    </source>
</evidence>
<keyword evidence="9" id="KW-0406">Ion transport</keyword>
<feature type="compositionally biased region" description="Polar residues" evidence="15">
    <location>
        <begin position="59"/>
        <end position="70"/>
    </location>
</feature>
<comment type="function">
    <text evidence="13">Unusual broad substrate spectrum amino acid:sodium cotransporter that promotes absorption of the D isomers of essential amino acids. Neutral amino acids are the preferred substrates, especially methionine and phenylalanine.</text>
</comment>
<evidence type="ECO:0000256" key="5">
    <source>
        <dbReference type="ARBA" id="ARBA00022847"/>
    </source>
</evidence>
<evidence type="ECO:0000256" key="11">
    <source>
        <dbReference type="ARBA" id="ARBA00023180"/>
    </source>
</evidence>
<dbReference type="SUPFAM" id="SSF161070">
    <property type="entry name" value="SNF-like"/>
    <property type="match status" value="1"/>
</dbReference>
<feature type="transmembrane region" description="Helical" evidence="16">
    <location>
        <begin position="536"/>
        <end position="559"/>
    </location>
</feature>
<dbReference type="InterPro" id="IPR000175">
    <property type="entry name" value="Na/ntran_symport"/>
</dbReference>
<dbReference type="CDD" id="cd10324">
    <property type="entry name" value="SLC6sbd"/>
    <property type="match status" value="1"/>
</dbReference>
<name>A0ABP1QPV7_9HEXA</name>
<reference evidence="17 18" key="1">
    <citation type="submission" date="2024-08" db="EMBL/GenBank/DDBJ databases">
        <authorList>
            <person name="Cucini C."/>
            <person name="Frati F."/>
        </authorList>
    </citation>
    <scope>NUCLEOTIDE SEQUENCE [LARGE SCALE GENOMIC DNA]</scope>
</reference>
<feature type="transmembrane region" description="Helical" evidence="16">
    <location>
        <begin position="253"/>
        <end position="274"/>
    </location>
</feature>
<dbReference type="Proteomes" id="UP001642540">
    <property type="component" value="Unassembled WGS sequence"/>
</dbReference>
<accession>A0ABP1QPV7</accession>
<keyword evidence="7 16" id="KW-1133">Transmembrane helix</keyword>
<dbReference type="EMBL" id="CAXLJM020000043">
    <property type="protein sequence ID" value="CAL8110031.1"/>
    <property type="molecule type" value="Genomic_DNA"/>
</dbReference>
<comment type="subcellular location">
    <subcellularLocation>
        <location evidence="1">Membrane</location>
        <topology evidence="1">Multi-pass membrane protein</topology>
    </subcellularLocation>
</comment>
<feature type="transmembrane region" description="Helical" evidence="16">
    <location>
        <begin position="161"/>
        <end position="188"/>
    </location>
</feature>
<keyword evidence="5 14" id="KW-0769">Symport</keyword>
<evidence type="ECO:0000256" key="4">
    <source>
        <dbReference type="ARBA" id="ARBA00022692"/>
    </source>
</evidence>
<comment type="caution">
    <text evidence="17">The sequence shown here is derived from an EMBL/GenBank/DDBJ whole genome shotgun (WGS) entry which is preliminary data.</text>
</comment>
<feature type="transmembrane region" description="Helical" evidence="16">
    <location>
        <begin position="496"/>
        <end position="515"/>
    </location>
</feature>
<dbReference type="InterPro" id="IPR037272">
    <property type="entry name" value="SNS_sf"/>
</dbReference>
<evidence type="ECO:0000256" key="8">
    <source>
        <dbReference type="ARBA" id="ARBA00023053"/>
    </source>
</evidence>
<keyword evidence="8" id="KW-0915">Sodium</keyword>
<evidence type="ECO:0000256" key="13">
    <source>
        <dbReference type="ARBA" id="ARBA00037785"/>
    </source>
</evidence>
<gene>
    <name evidence="17" type="ORF">ODALV1_LOCUS13916</name>
</gene>
<keyword evidence="4 14" id="KW-0812">Transmembrane</keyword>
<feature type="transmembrane region" description="Helical" evidence="16">
    <location>
        <begin position="325"/>
        <end position="348"/>
    </location>
</feature>
<evidence type="ECO:0000256" key="1">
    <source>
        <dbReference type="ARBA" id="ARBA00004141"/>
    </source>
</evidence>
<evidence type="ECO:0000256" key="6">
    <source>
        <dbReference type="ARBA" id="ARBA00022970"/>
    </source>
</evidence>
<evidence type="ECO:0000256" key="3">
    <source>
        <dbReference type="ARBA" id="ARBA00022448"/>
    </source>
</evidence>
<feature type="compositionally biased region" description="Polar residues" evidence="15">
    <location>
        <begin position="644"/>
        <end position="660"/>
    </location>
</feature>
<dbReference type="PROSITE" id="PS00610">
    <property type="entry name" value="NA_NEUROTRAN_SYMP_1"/>
    <property type="match status" value="1"/>
</dbReference>
<dbReference type="PANTHER" id="PTHR11616">
    <property type="entry name" value="SODIUM/CHLORIDE DEPENDENT TRANSPORTER"/>
    <property type="match status" value="1"/>
</dbReference>
<evidence type="ECO:0000256" key="2">
    <source>
        <dbReference type="ARBA" id="ARBA00006459"/>
    </source>
</evidence>
<evidence type="ECO:0000256" key="9">
    <source>
        <dbReference type="ARBA" id="ARBA00023065"/>
    </source>
</evidence>
<feature type="transmembrane region" description="Helical" evidence="16">
    <location>
        <begin position="88"/>
        <end position="105"/>
    </location>
</feature>
<feature type="compositionally biased region" description="Basic and acidic residues" evidence="15">
    <location>
        <begin position="45"/>
        <end position="58"/>
    </location>
</feature>
<evidence type="ECO:0000313" key="18">
    <source>
        <dbReference type="Proteomes" id="UP001642540"/>
    </source>
</evidence>
<feature type="transmembrane region" description="Helical" evidence="16">
    <location>
        <begin position="459"/>
        <end position="476"/>
    </location>
</feature>
<keyword evidence="11" id="KW-0325">Glycoprotein</keyword>
<feature type="transmembrane region" description="Helical" evidence="16">
    <location>
        <begin position="419"/>
        <end position="447"/>
    </location>
</feature>
<organism evidence="17 18">
    <name type="scientific">Orchesella dallaii</name>
    <dbReference type="NCBI Taxonomy" id="48710"/>
    <lineage>
        <taxon>Eukaryota</taxon>
        <taxon>Metazoa</taxon>
        <taxon>Ecdysozoa</taxon>
        <taxon>Arthropoda</taxon>
        <taxon>Hexapoda</taxon>
        <taxon>Collembola</taxon>
        <taxon>Entomobryomorpha</taxon>
        <taxon>Entomobryoidea</taxon>
        <taxon>Orchesellidae</taxon>
        <taxon>Orchesellinae</taxon>
        <taxon>Orchesella</taxon>
    </lineage>
</organism>
<keyword evidence="18" id="KW-1185">Reference proteome</keyword>
<feature type="region of interest" description="Disordered" evidence="15">
    <location>
        <begin position="30"/>
        <end position="80"/>
    </location>
</feature>
<dbReference type="PROSITE" id="PS50267">
    <property type="entry name" value="NA_NEUROTRAN_SYMP_3"/>
    <property type="match status" value="1"/>
</dbReference>
<evidence type="ECO:0000256" key="12">
    <source>
        <dbReference type="ARBA" id="ARBA00023201"/>
    </source>
</evidence>
<protein>
    <recommendedName>
        <fullName evidence="14">Transporter</fullName>
    </recommendedName>
</protein>
<proteinExistence type="inferred from homology"/>
<dbReference type="PANTHER" id="PTHR11616:SF321">
    <property type="entry name" value="SODIUM-DEPENDENT NUTRIENT AMINO ACID TRANSPORTER 1-RELATED"/>
    <property type="match status" value="1"/>
</dbReference>
<dbReference type="PRINTS" id="PR00176">
    <property type="entry name" value="NANEUSMPORT"/>
</dbReference>
<comment type="similarity">
    <text evidence="2 14">Belongs to the sodium:neurotransmitter symporter (SNF) (TC 2.A.22) family.</text>
</comment>
<evidence type="ECO:0000256" key="15">
    <source>
        <dbReference type="SAM" id="MobiDB-lite"/>
    </source>
</evidence>
<sequence length="660" mass="72964">MGDHNKNDLKFYPKIINIELGIINTGFTEEPNDSTLPSYIGADSDYEKNENDKSEKALQESSSPDQNGISNPDDENESNAKETWGRPIQFLLSCISMSVGLGNIWRFPFTAYQNGGGAFLLPYFVSLLLVGRPMYYLEMCIGQFASSGPVKIWEVAPFFKGIGYAAMMGSISTCSFYCSIIALVLSYLKESFTFTSPLPWSEDACYVENITSSAANVCHLYDIQNLSYSEVFYNNQVFPQLDNIDQGIGMPHWPLGVGLSITWVCIFLCLAKGIKSQGKVAYFTATFPYLVLICLLIRGITLPGSLDGIYYFLYPQWEKILSPDVWFAAVSQSFFSLTVGFGTIPNLASHNKINHNVYRDSMIVSVTDTFTSVLAGCSIFSILGYLAHSTGVDISEVTKGGPGLAFIAFPEAIAKMTHFAPALAVAFFIMLFTLGIGSAVALTSQVINIIHDNNPSYKGWAVTLVVCFLGFLSGLVYITPGGPFILTLVNYHGADFIIYTVALLEIIAIAWVYGVDRFSRDIKFMLGRETGIFWKVCWKFIMPIFLFSLLAYNCIQYKWLTYKGVALPGSAIASGWVLTVMSLSFLPLCAIQAVRNSPGETWLERLKASLRPTSAWGPKLPADRALWLKMKAEEEENEVKMQTDRISTASTATQKSDAIP</sequence>
<evidence type="ECO:0000256" key="10">
    <source>
        <dbReference type="ARBA" id="ARBA00023136"/>
    </source>
</evidence>
<feature type="transmembrane region" description="Helical" evidence="16">
    <location>
        <begin position="571"/>
        <end position="591"/>
    </location>
</feature>
<feature type="transmembrane region" description="Helical" evidence="16">
    <location>
        <begin position="369"/>
        <end position="387"/>
    </location>
</feature>